<protein>
    <recommendedName>
        <fullName evidence="1">Endoplasmic reticulum resident protein 29</fullName>
    </recommendedName>
</protein>
<evidence type="ECO:0000256" key="1">
    <source>
        <dbReference type="ARBA" id="ARBA00014173"/>
    </source>
</evidence>
<reference evidence="5" key="1">
    <citation type="submission" date="2015-11" db="EMBL/GenBank/DDBJ databases">
        <title>De novo transcriptome assembly of four potential Pierce s Disease insect vectors from Arizona vineyards.</title>
        <authorList>
            <person name="Tassone E.E."/>
        </authorList>
    </citation>
    <scope>NUCLEOTIDE SEQUENCE</scope>
</reference>
<feature type="domain" description="Endoplasmic reticulum resident protein 29 C-terminal" evidence="3">
    <location>
        <begin position="146"/>
        <end position="241"/>
    </location>
</feature>
<dbReference type="FunFam" id="3.40.30.10:FF:000133">
    <property type="entry name" value="Endoplasmic reticulum resident protein 29"/>
    <property type="match status" value="1"/>
</dbReference>
<dbReference type="InterPro" id="IPR016855">
    <property type="entry name" value="ERp29"/>
</dbReference>
<dbReference type="Gene3D" id="1.20.1150.12">
    <property type="entry name" value="Endoplasmic reticulum resident protein 29, C-terminal domain"/>
    <property type="match status" value="1"/>
</dbReference>
<feature type="domain" description="ERp29 N-terminal" evidence="4">
    <location>
        <begin position="22"/>
        <end position="144"/>
    </location>
</feature>
<keyword evidence="2" id="KW-0256">Endoplasmic reticulum</keyword>
<evidence type="ECO:0000313" key="5">
    <source>
        <dbReference type="EMBL" id="JAS39930.1"/>
    </source>
</evidence>
<dbReference type="FunFam" id="1.20.1150.12:FF:000001">
    <property type="entry name" value="Endoplasmic reticulum resident protein 29"/>
    <property type="match status" value="1"/>
</dbReference>
<dbReference type="AlphaFoldDB" id="A0A1B6EPV7"/>
<dbReference type="EMBL" id="GECZ01029839">
    <property type="protein sequence ID" value="JAS39930.1"/>
    <property type="molecule type" value="Transcribed_RNA"/>
</dbReference>
<evidence type="ECO:0000256" key="2">
    <source>
        <dbReference type="ARBA" id="ARBA00022824"/>
    </source>
</evidence>
<gene>
    <name evidence="5" type="ORF">g.26488</name>
</gene>
<dbReference type="Pfam" id="PF07749">
    <property type="entry name" value="ERp29"/>
    <property type="match status" value="1"/>
</dbReference>
<accession>A0A1B6EPV7</accession>
<dbReference type="PANTHER" id="PTHR12211">
    <property type="entry name" value="ENDOPLASMIC RETICULUM PROTEIN ERP29"/>
    <property type="match status" value="1"/>
</dbReference>
<proteinExistence type="predicted"/>
<dbReference type="InterPro" id="IPR011679">
    <property type="entry name" value="ERp29_C"/>
</dbReference>
<dbReference type="PANTHER" id="PTHR12211:SF0">
    <property type="entry name" value="ENDOPLASMIC RETICULUM RESIDENT PROTEIN 29"/>
    <property type="match status" value="1"/>
</dbReference>
<dbReference type="Pfam" id="PF07912">
    <property type="entry name" value="ERp29_N"/>
    <property type="match status" value="1"/>
</dbReference>
<dbReference type="InterPro" id="IPR036249">
    <property type="entry name" value="Thioredoxin-like_sf"/>
</dbReference>
<dbReference type="GO" id="GO:0009306">
    <property type="term" value="P:protein secretion"/>
    <property type="evidence" value="ECO:0007669"/>
    <property type="project" value="InterPro"/>
</dbReference>
<dbReference type="SUPFAM" id="SSF52833">
    <property type="entry name" value="Thioredoxin-like"/>
    <property type="match status" value="1"/>
</dbReference>
<name>A0A1B6EPV7_9HEMI</name>
<evidence type="ECO:0000259" key="3">
    <source>
        <dbReference type="Pfam" id="PF07749"/>
    </source>
</evidence>
<organism evidence="5">
    <name type="scientific">Cuerna arida</name>
    <dbReference type="NCBI Taxonomy" id="1464854"/>
    <lineage>
        <taxon>Eukaryota</taxon>
        <taxon>Metazoa</taxon>
        <taxon>Ecdysozoa</taxon>
        <taxon>Arthropoda</taxon>
        <taxon>Hexapoda</taxon>
        <taxon>Insecta</taxon>
        <taxon>Pterygota</taxon>
        <taxon>Neoptera</taxon>
        <taxon>Paraneoptera</taxon>
        <taxon>Hemiptera</taxon>
        <taxon>Auchenorrhyncha</taxon>
        <taxon>Membracoidea</taxon>
        <taxon>Cicadellidae</taxon>
        <taxon>Cicadellinae</taxon>
        <taxon>Proconiini</taxon>
        <taxon>Cuerna</taxon>
    </lineage>
</organism>
<dbReference type="CDD" id="cd00238">
    <property type="entry name" value="ERp29c"/>
    <property type="match status" value="1"/>
</dbReference>
<dbReference type="SUPFAM" id="SSF47933">
    <property type="entry name" value="ERP29 C domain-like"/>
    <property type="match status" value="1"/>
</dbReference>
<dbReference type="GO" id="GO:0005788">
    <property type="term" value="C:endoplasmic reticulum lumen"/>
    <property type="evidence" value="ECO:0007669"/>
    <property type="project" value="InterPro"/>
</dbReference>
<dbReference type="Gene3D" id="3.40.30.10">
    <property type="entry name" value="Glutaredoxin"/>
    <property type="match status" value="1"/>
</dbReference>
<sequence length="249" mass="28511">MSDEVKICIKPFILFMVINFVSSKGCVQLDSFSFEKVASKFKASLVKFDAAYPYGPKQEEYEKVCEASSNIDDLLVVEIAVKDYGEKENSDLAQKYGVEKDDYPVVKLFIQGKKEPLSFGKDEDFSADNLKKFIRSKSKVYIGCTGCIQAFDELALKFIKEKSIENKKKLLRNAEDLWDKAKGNQEHKSAEIYVKIMRKLLEKGDEFLASETTRVENLLKGKVSKEKKEEMQQRINILQAFKSPVHDEL</sequence>
<dbReference type="InterPro" id="IPR012883">
    <property type="entry name" value="ERp29_N"/>
</dbReference>
<evidence type="ECO:0000259" key="4">
    <source>
        <dbReference type="Pfam" id="PF07912"/>
    </source>
</evidence>
<dbReference type="InterPro" id="IPR036356">
    <property type="entry name" value="ERp29_C_sf"/>
</dbReference>